<reference evidence="6" key="1">
    <citation type="submission" date="2016-09" db="EMBL/GenBank/DDBJ databases">
        <title>Acidihalobacter prosperus F5.</title>
        <authorList>
            <person name="Khaleque H.N."/>
            <person name="Ramsay J.P."/>
            <person name="Kaksonen A.H."/>
            <person name="Boxall N.J."/>
            <person name="Watkin E.L.J."/>
        </authorList>
    </citation>
    <scope>NUCLEOTIDE SEQUENCE [LARGE SCALE GENOMIC DNA]</scope>
    <source>
        <strain evidence="6">F5</strain>
    </source>
</reference>
<dbReference type="SMART" id="SM01219">
    <property type="entry name" value="Frataxin_Cyay"/>
    <property type="match status" value="1"/>
</dbReference>
<dbReference type="KEGG" id="aprs:BI364_09065"/>
<dbReference type="Pfam" id="PF01491">
    <property type="entry name" value="Frataxin_Cyay"/>
    <property type="match status" value="1"/>
</dbReference>
<keyword evidence="2 4" id="KW-0479">Metal-binding</keyword>
<comment type="similarity">
    <text evidence="1 4">Belongs to the frataxin family.</text>
</comment>
<dbReference type="Proteomes" id="UP000095401">
    <property type="component" value="Chromosome"/>
</dbReference>
<sequence length="111" mass="12240">MTEMTFSLRAEQALEALLERISEHDILADLDADLVDGVLRIDFDSGAVLIINRQEPVQQLWLASPEGPAHFGLDAERAEWLNHRTGESLTATLSRVFSQQMGSPVTIVGPL</sequence>
<dbReference type="GO" id="GO:0008199">
    <property type="term" value="F:ferric iron binding"/>
    <property type="evidence" value="ECO:0007669"/>
    <property type="project" value="InterPro"/>
</dbReference>
<dbReference type="InterPro" id="IPR002908">
    <property type="entry name" value="Frataxin/CyaY"/>
</dbReference>
<dbReference type="GO" id="GO:0016226">
    <property type="term" value="P:iron-sulfur cluster assembly"/>
    <property type="evidence" value="ECO:0007669"/>
    <property type="project" value="UniProtKB-UniRule"/>
</dbReference>
<gene>
    <name evidence="4" type="primary">cyaY</name>
    <name evidence="5" type="ORF">BI364_09065</name>
</gene>
<dbReference type="GO" id="GO:0005737">
    <property type="term" value="C:cytoplasm"/>
    <property type="evidence" value="ECO:0007669"/>
    <property type="project" value="UniProtKB-ARBA"/>
</dbReference>
<dbReference type="InterPro" id="IPR047584">
    <property type="entry name" value="CyaY"/>
</dbReference>
<dbReference type="EMBL" id="CP017415">
    <property type="protein sequence ID" value="AOU98091.1"/>
    <property type="molecule type" value="Genomic_DNA"/>
</dbReference>
<dbReference type="SUPFAM" id="SSF55387">
    <property type="entry name" value="Frataxin/Nqo15-like"/>
    <property type="match status" value="1"/>
</dbReference>
<keyword evidence="3 4" id="KW-0408">Iron</keyword>
<evidence type="ECO:0000256" key="2">
    <source>
        <dbReference type="ARBA" id="ARBA00022723"/>
    </source>
</evidence>
<evidence type="ECO:0000313" key="5">
    <source>
        <dbReference type="EMBL" id="AOU98091.1"/>
    </source>
</evidence>
<proteinExistence type="inferred from homology"/>
<dbReference type="Gene3D" id="3.30.920.10">
    <property type="entry name" value="Frataxin/CyaY"/>
    <property type="match status" value="1"/>
</dbReference>
<dbReference type="PROSITE" id="PS50810">
    <property type="entry name" value="FRATAXIN_2"/>
    <property type="match status" value="1"/>
</dbReference>
<dbReference type="NCBIfam" id="TIGR03421">
    <property type="entry name" value="FeS_CyaY"/>
    <property type="match status" value="1"/>
</dbReference>
<dbReference type="InterPro" id="IPR036524">
    <property type="entry name" value="Frataxin/CyaY_sf"/>
</dbReference>
<dbReference type="PANTHER" id="PTHR16821">
    <property type="entry name" value="FRATAXIN"/>
    <property type="match status" value="1"/>
</dbReference>
<keyword evidence="6" id="KW-1185">Reference proteome</keyword>
<name>A0A1D8INU4_9GAMM</name>
<evidence type="ECO:0000256" key="3">
    <source>
        <dbReference type="ARBA" id="ARBA00023004"/>
    </source>
</evidence>
<dbReference type="InterPro" id="IPR020895">
    <property type="entry name" value="Frataxin_CS"/>
</dbReference>
<dbReference type="HAMAP" id="MF_00142">
    <property type="entry name" value="CyaY"/>
    <property type="match status" value="1"/>
</dbReference>
<protein>
    <recommendedName>
        <fullName evidence="4">Iron-sulfur cluster assembly protein CyaY</fullName>
    </recommendedName>
</protein>
<dbReference type="RefSeq" id="WP_070078467.1">
    <property type="nucleotide sequence ID" value="NZ_CP017415.1"/>
</dbReference>
<evidence type="ECO:0000256" key="1">
    <source>
        <dbReference type="ARBA" id="ARBA00008183"/>
    </source>
</evidence>
<comment type="function">
    <text evidence="4">Involved in iron-sulfur (Fe-S) cluster assembly. May act as a regulator of Fe-S biogenesis.</text>
</comment>
<dbReference type="AlphaFoldDB" id="A0A1D8INU4"/>
<evidence type="ECO:0000256" key="4">
    <source>
        <dbReference type="HAMAP-Rule" id="MF_00142"/>
    </source>
</evidence>
<dbReference type="PROSITE" id="PS01344">
    <property type="entry name" value="FRATAXIN_1"/>
    <property type="match status" value="1"/>
</dbReference>
<dbReference type="PANTHER" id="PTHR16821:SF2">
    <property type="entry name" value="FRATAXIN, MITOCHONDRIAL"/>
    <property type="match status" value="1"/>
</dbReference>
<organism evidence="5 6">
    <name type="scientific">Acidihalobacter yilgarnensis</name>
    <dbReference type="NCBI Taxonomy" id="2819280"/>
    <lineage>
        <taxon>Bacteria</taxon>
        <taxon>Pseudomonadati</taxon>
        <taxon>Pseudomonadota</taxon>
        <taxon>Gammaproteobacteria</taxon>
        <taxon>Chromatiales</taxon>
        <taxon>Ectothiorhodospiraceae</taxon>
        <taxon>Acidihalobacter</taxon>
    </lineage>
</organism>
<accession>A0A1D8INU4</accession>
<evidence type="ECO:0000313" key="6">
    <source>
        <dbReference type="Proteomes" id="UP000095401"/>
    </source>
</evidence>